<dbReference type="PROSITE" id="PS52016">
    <property type="entry name" value="TONB_DEPENDENT_REC_3"/>
    <property type="match status" value="1"/>
</dbReference>
<keyword evidence="10 11" id="KW-0998">Cell outer membrane</keyword>
<dbReference type="Pfam" id="PF00593">
    <property type="entry name" value="TonB_dep_Rec_b-barrel"/>
    <property type="match status" value="1"/>
</dbReference>
<feature type="domain" description="TonB-dependent receptor plug" evidence="15">
    <location>
        <begin position="129"/>
        <end position="254"/>
    </location>
</feature>
<dbReference type="GO" id="GO:0006826">
    <property type="term" value="P:iron ion transport"/>
    <property type="evidence" value="ECO:0007669"/>
    <property type="project" value="UniProtKB-KW"/>
</dbReference>
<keyword evidence="16" id="KW-0675">Receptor</keyword>
<proteinExistence type="inferred from homology"/>
<keyword evidence="3 11" id="KW-1134">Transmembrane beta strand</keyword>
<dbReference type="SUPFAM" id="SSF56935">
    <property type="entry name" value="Porins"/>
    <property type="match status" value="1"/>
</dbReference>
<dbReference type="Pfam" id="PF07715">
    <property type="entry name" value="Plug"/>
    <property type="match status" value="1"/>
</dbReference>
<dbReference type="HOGENOM" id="CLU_004317_2_1_10"/>
<dbReference type="eggNOG" id="COG1629">
    <property type="taxonomic scope" value="Bacteria"/>
</dbReference>
<dbReference type="InterPro" id="IPR023996">
    <property type="entry name" value="TonB-dep_OMP_SusC/RagA"/>
</dbReference>
<evidence type="ECO:0000313" key="16">
    <source>
        <dbReference type="EMBL" id="ADQ79600.1"/>
    </source>
</evidence>
<name>E4T4F6_PALPW</name>
<dbReference type="Gene3D" id="2.40.170.20">
    <property type="entry name" value="TonB-dependent receptor, beta-barrel domain"/>
    <property type="match status" value="1"/>
</dbReference>
<evidence type="ECO:0000256" key="12">
    <source>
        <dbReference type="RuleBase" id="RU003357"/>
    </source>
</evidence>
<evidence type="ECO:0000259" key="15">
    <source>
        <dbReference type="Pfam" id="PF07715"/>
    </source>
</evidence>
<dbReference type="OrthoDB" id="9768177at2"/>
<dbReference type="Gene3D" id="2.60.40.1120">
    <property type="entry name" value="Carboxypeptidase-like, regulatory domain"/>
    <property type="match status" value="1"/>
</dbReference>
<evidence type="ECO:0000256" key="1">
    <source>
        <dbReference type="ARBA" id="ARBA00004571"/>
    </source>
</evidence>
<keyword evidence="6" id="KW-0408">Iron</keyword>
<accession>E4T4F6</accession>
<evidence type="ECO:0000259" key="14">
    <source>
        <dbReference type="Pfam" id="PF00593"/>
    </source>
</evidence>
<dbReference type="KEGG" id="ppn:Palpr_1454"/>
<reference evidence="16 17" key="2">
    <citation type="journal article" date="2011" name="Stand. Genomic Sci.">
        <title>Complete genome sequence of Paludibacter propionicigenes type strain (WB4).</title>
        <authorList>
            <person name="Gronow S."/>
            <person name="Munk C."/>
            <person name="Lapidus A."/>
            <person name="Nolan M."/>
            <person name="Lucas S."/>
            <person name="Hammon N."/>
            <person name="Deshpande S."/>
            <person name="Cheng J.F."/>
            <person name="Tapia R."/>
            <person name="Han C."/>
            <person name="Goodwin L."/>
            <person name="Pitluck S."/>
            <person name="Liolios K."/>
            <person name="Ivanova N."/>
            <person name="Mavromatis K."/>
            <person name="Mikhailova N."/>
            <person name="Pati A."/>
            <person name="Chen A."/>
            <person name="Palaniappan K."/>
            <person name="Land M."/>
            <person name="Hauser L."/>
            <person name="Chang Y.J."/>
            <person name="Jeffries C.D."/>
            <person name="Brambilla E."/>
            <person name="Rohde M."/>
            <person name="Goker M."/>
            <person name="Detter J.C."/>
            <person name="Woyke T."/>
            <person name="Bristow J."/>
            <person name="Eisen J.A."/>
            <person name="Markowitz V."/>
            <person name="Hugenholtz P."/>
            <person name="Kyrpides N.C."/>
            <person name="Klenk H.P."/>
        </authorList>
    </citation>
    <scope>NUCLEOTIDE SEQUENCE [LARGE SCALE GENOMIC DNA]</scope>
    <source>
        <strain evidence="17">DSM 17365 / JCM 13257 / WB4</strain>
    </source>
</reference>
<dbReference type="NCBIfam" id="TIGR04056">
    <property type="entry name" value="OMP_RagA_SusC"/>
    <property type="match status" value="1"/>
</dbReference>
<comment type="similarity">
    <text evidence="11 12">Belongs to the TonB-dependent receptor family.</text>
</comment>
<sequence>MTDLKKLFKAKKFVLLLSFVAFQVIGYAQSTIKGKVTDSKGDPLIGATIVVKNSAEGAASNAQGEFSFQTSKTLKHGSILTFSYIGYKSQEVKFNDTYLNVSLSDNSTELDNVVVTALGIKREEKGLGYSTRSVGGDEIANTNQSNWSSALNGKVAGLSVMSPGGPLSSTRVSLRGDVSLNVGGNNALIIVDGVPMSSPQSNPGVAYGAGSAAELSVDYGNGFSDINPNDIENIQVLKGASATALYGTRAANGVIMVTTKSGSNANKGLGVTFTSNISTEDAAHFPDYQYEFGQGLPSNIGKVGTEYAGKLYYSYGAAPDGNSSTSGTSSAYGAAFNPDQLYYQFDPITQTRSTTATPWIPYKDNRSGLFQTGYTLTNSVAITGKGDKGSMRVSLTHTKNEWILPNTGFQRFVASVSAQQQVSRRLKVALKTSQTYRTTDNVPALGYNSNSISYFLIFQNPNVDLSWLRPMWRTGLEKSKQLQPYSSFIGNPYVTLYENENPSKKYSSASSLTANLELSNRFEFQVRSAIQLTNDIQEQHRTVSDVVYGNGYFKKQNVFDYELNTDALLTFHDSYSNGLTVNTSVGGNVMYRYYDALSSAVIGLITPGIYMLANGASNAVVSTNIRKKAINSLYFTANFAYQNKLFLDVTGRNDWSSTLPAQNRSFFYPSVTTSILVNELVELPSAISLLKLRASWAQVGNDTDPYKTSSYYNTGNFPGSVTVASTLFNQNFKPEISTNYETGIDFRMFKNRLAIDLAYYSNKTKNQILDAPLDPTTGYSRATINSGTVRNQGIEVELTAIPVKTKDFVWKANLNWSKNYNKILSLAEGSDENQLISNIGSASLIGTVGGTTADLWGYKLVRNPNGDVVIGADGLPLRGSEIEYVGSAYPSWKAGMSNEFTYKGFRFSFQIDGQLGGLIYSQSFHKMTEQGKLAYTLNGRTPGSQYYIAGDDPRITGNPALTQSGGIYMVAPGVVKNTDGSYSPNSKLITVESYYKEYNRIANVETNSFDGSYLKLREVRFDYSLPAKIIKKTPLTAASIGVYGRNLLCITDYPLFDPETVALNGSSIVPGIETGSLPSTRTLGVNLSVSF</sequence>
<keyword evidence="2 11" id="KW-0813">Transport</keyword>
<dbReference type="InterPro" id="IPR039426">
    <property type="entry name" value="TonB-dep_rcpt-like"/>
</dbReference>
<feature type="chain" id="PRO_5003189407" evidence="13">
    <location>
        <begin position="31"/>
        <end position="1091"/>
    </location>
</feature>
<feature type="signal peptide" evidence="13">
    <location>
        <begin position="1"/>
        <end position="30"/>
    </location>
</feature>
<reference key="1">
    <citation type="submission" date="2010-11" db="EMBL/GenBank/DDBJ databases">
        <title>The complete genome of Paludibacter propionicigenes DSM 17365.</title>
        <authorList>
            <consortium name="US DOE Joint Genome Institute (JGI-PGF)"/>
            <person name="Lucas S."/>
            <person name="Copeland A."/>
            <person name="Lapidus A."/>
            <person name="Bruce D."/>
            <person name="Goodwin L."/>
            <person name="Pitluck S."/>
            <person name="Kyrpides N."/>
            <person name="Mavromatis K."/>
            <person name="Ivanova N."/>
            <person name="Munk A.C."/>
            <person name="Brettin T."/>
            <person name="Detter J.C."/>
            <person name="Han C."/>
            <person name="Tapia R."/>
            <person name="Land M."/>
            <person name="Hauser L."/>
            <person name="Markowitz V."/>
            <person name="Cheng J.-F."/>
            <person name="Hugenholtz P."/>
            <person name="Woyke T."/>
            <person name="Wu D."/>
            <person name="Gronow S."/>
            <person name="Wellnitz S."/>
            <person name="Brambilla E."/>
            <person name="Klenk H.-P."/>
            <person name="Eisen J.A."/>
        </authorList>
    </citation>
    <scope>NUCLEOTIDE SEQUENCE</scope>
    <source>
        <strain>WB4</strain>
    </source>
</reference>
<dbReference type="AlphaFoldDB" id="E4T4F6"/>
<dbReference type="NCBIfam" id="TIGR04057">
    <property type="entry name" value="SusC_RagA_signa"/>
    <property type="match status" value="1"/>
</dbReference>
<keyword evidence="7" id="KW-0406">Ion transport</keyword>
<keyword evidence="9 11" id="KW-0472">Membrane</keyword>
<dbReference type="InterPro" id="IPR023997">
    <property type="entry name" value="TonB-dep_OMP_SusC/RagA_CS"/>
</dbReference>
<dbReference type="SUPFAM" id="SSF49464">
    <property type="entry name" value="Carboxypeptidase regulatory domain-like"/>
    <property type="match status" value="1"/>
</dbReference>
<dbReference type="PANTHER" id="PTHR32552:SF81">
    <property type="entry name" value="TONB-DEPENDENT OUTER MEMBRANE RECEPTOR"/>
    <property type="match status" value="1"/>
</dbReference>
<dbReference type="InterPro" id="IPR012910">
    <property type="entry name" value="Plug_dom"/>
</dbReference>
<gene>
    <name evidence="16" type="ordered locus">Palpr_1454</name>
</gene>
<keyword evidence="5 11" id="KW-0812">Transmembrane</keyword>
<evidence type="ECO:0000256" key="6">
    <source>
        <dbReference type="ARBA" id="ARBA00023004"/>
    </source>
</evidence>
<evidence type="ECO:0000256" key="8">
    <source>
        <dbReference type="ARBA" id="ARBA00023077"/>
    </source>
</evidence>
<keyword evidence="13" id="KW-0732">Signal</keyword>
<evidence type="ECO:0000256" key="9">
    <source>
        <dbReference type="ARBA" id="ARBA00023136"/>
    </source>
</evidence>
<dbReference type="InterPro" id="IPR000531">
    <property type="entry name" value="Beta-barrel_TonB"/>
</dbReference>
<evidence type="ECO:0000256" key="4">
    <source>
        <dbReference type="ARBA" id="ARBA00022496"/>
    </source>
</evidence>
<dbReference type="PANTHER" id="PTHR32552">
    <property type="entry name" value="FERRICHROME IRON RECEPTOR-RELATED"/>
    <property type="match status" value="1"/>
</dbReference>
<dbReference type="Proteomes" id="UP000008718">
    <property type="component" value="Chromosome"/>
</dbReference>
<feature type="domain" description="TonB-dependent receptor-like beta-barrel" evidence="14">
    <location>
        <begin position="475"/>
        <end position="834"/>
    </location>
</feature>
<dbReference type="InterPro" id="IPR008969">
    <property type="entry name" value="CarboxyPept-like_regulatory"/>
</dbReference>
<evidence type="ECO:0000256" key="2">
    <source>
        <dbReference type="ARBA" id="ARBA00022448"/>
    </source>
</evidence>
<evidence type="ECO:0000256" key="3">
    <source>
        <dbReference type="ARBA" id="ARBA00022452"/>
    </source>
</evidence>
<dbReference type="InterPro" id="IPR036942">
    <property type="entry name" value="Beta-barrel_TonB_sf"/>
</dbReference>
<dbReference type="eggNOG" id="COG4771">
    <property type="taxonomic scope" value="Bacteria"/>
</dbReference>
<evidence type="ECO:0000256" key="11">
    <source>
        <dbReference type="PROSITE-ProRule" id="PRU01360"/>
    </source>
</evidence>
<evidence type="ECO:0000256" key="5">
    <source>
        <dbReference type="ARBA" id="ARBA00022692"/>
    </source>
</evidence>
<keyword evidence="8 12" id="KW-0798">TonB box</keyword>
<evidence type="ECO:0000256" key="10">
    <source>
        <dbReference type="ARBA" id="ARBA00023237"/>
    </source>
</evidence>
<organism evidence="16 17">
    <name type="scientific">Paludibacter propionicigenes (strain DSM 17365 / JCM 13257 / WB4)</name>
    <dbReference type="NCBI Taxonomy" id="694427"/>
    <lineage>
        <taxon>Bacteria</taxon>
        <taxon>Pseudomonadati</taxon>
        <taxon>Bacteroidota</taxon>
        <taxon>Bacteroidia</taxon>
        <taxon>Bacteroidales</taxon>
        <taxon>Paludibacteraceae</taxon>
        <taxon>Paludibacter</taxon>
    </lineage>
</organism>
<dbReference type="Pfam" id="PF13715">
    <property type="entry name" value="CarbopepD_reg_2"/>
    <property type="match status" value="1"/>
</dbReference>
<keyword evidence="17" id="KW-1185">Reference proteome</keyword>
<evidence type="ECO:0000256" key="13">
    <source>
        <dbReference type="SAM" id="SignalP"/>
    </source>
</evidence>
<dbReference type="Gene3D" id="2.170.130.10">
    <property type="entry name" value="TonB-dependent receptor, plug domain"/>
    <property type="match status" value="1"/>
</dbReference>
<dbReference type="STRING" id="694427.Palpr_1454"/>
<dbReference type="RefSeq" id="WP_013444969.1">
    <property type="nucleotide sequence ID" value="NC_014734.1"/>
</dbReference>
<dbReference type="EMBL" id="CP002345">
    <property type="protein sequence ID" value="ADQ79600.1"/>
    <property type="molecule type" value="Genomic_DNA"/>
</dbReference>
<comment type="subcellular location">
    <subcellularLocation>
        <location evidence="1 11">Cell outer membrane</location>
        <topology evidence="1 11">Multi-pass membrane protein</topology>
    </subcellularLocation>
</comment>
<dbReference type="InterPro" id="IPR037066">
    <property type="entry name" value="Plug_dom_sf"/>
</dbReference>
<protein>
    <submittedName>
        <fullName evidence="16">TonB-dependent receptor plug</fullName>
    </submittedName>
</protein>
<dbReference type="GO" id="GO:0009279">
    <property type="term" value="C:cell outer membrane"/>
    <property type="evidence" value="ECO:0007669"/>
    <property type="project" value="UniProtKB-SubCell"/>
</dbReference>
<evidence type="ECO:0000313" key="17">
    <source>
        <dbReference type="Proteomes" id="UP000008718"/>
    </source>
</evidence>
<evidence type="ECO:0000256" key="7">
    <source>
        <dbReference type="ARBA" id="ARBA00023065"/>
    </source>
</evidence>
<keyword evidence="4" id="KW-0410">Iron transport</keyword>